<evidence type="ECO:0000313" key="1">
    <source>
        <dbReference type="EMBL" id="QKJ67475.1"/>
    </source>
</evidence>
<reference evidence="1 2" key="1">
    <citation type="submission" date="2020-05" db="EMBL/GenBank/DDBJ databases">
        <title>Complete genome sequence of Deefgea sp. D17.</title>
        <authorList>
            <person name="Bae J.-W."/>
            <person name="Han J.E."/>
        </authorList>
    </citation>
    <scope>NUCLEOTIDE SEQUENCE [LARGE SCALE GENOMIC DNA]</scope>
    <source>
        <strain evidence="1 2">D17</strain>
    </source>
</reference>
<keyword evidence="2" id="KW-1185">Reference proteome</keyword>
<dbReference type="AlphaFoldDB" id="A0A6M8SQJ1"/>
<dbReference type="EMBL" id="CP054143">
    <property type="protein sequence ID" value="QKJ67475.1"/>
    <property type="molecule type" value="Genomic_DNA"/>
</dbReference>
<dbReference type="KEGG" id="dee:HQN60_12590"/>
<name>A0A6M8SQJ1_9NEIS</name>
<sequence>MLLINVDAQLTALAQLKELEVEGSGGFAQAKYGEVSGGGRKGAMLPSGLYYQVTVKGRDDRDYTFDRKDLDLTLKLILALPNPQDREVLELVYLRYGTMVEKAKFMGVSKQTLNYRWHCAVQRFGFHWQELKQSLRLPQGTGVMGRFKSDLAANN</sequence>
<dbReference type="RefSeq" id="WP_173533977.1">
    <property type="nucleotide sequence ID" value="NZ_CP054143.1"/>
</dbReference>
<evidence type="ECO:0000313" key="2">
    <source>
        <dbReference type="Proteomes" id="UP000504844"/>
    </source>
</evidence>
<dbReference type="Proteomes" id="UP000504844">
    <property type="component" value="Chromosome"/>
</dbReference>
<accession>A0A6M8SQJ1</accession>
<protein>
    <submittedName>
        <fullName evidence="1">Uncharacterized protein</fullName>
    </submittedName>
</protein>
<organism evidence="1 2">
    <name type="scientific">Deefgea piscis</name>
    <dbReference type="NCBI Taxonomy" id="2739061"/>
    <lineage>
        <taxon>Bacteria</taxon>
        <taxon>Pseudomonadati</taxon>
        <taxon>Pseudomonadota</taxon>
        <taxon>Betaproteobacteria</taxon>
        <taxon>Neisseriales</taxon>
        <taxon>Chitinibacteraceae</taxon>
        <taxon>Deefgea</taxon>
    </lineage>
</organism>
<proteinExistence type="predicted"/>
<gene>
    <name evidence="1" type="ORF">HQN60_12590</name>
</gene>